<comment type="cofactor">
    <cofactor evidence="1">
        <name>Zn(2+)</name>
        <dbReference type="ChEBI" id="CHEBI:29105"/>
    </cofactor>
</comment>
<evidence type="ECO:0000313" key="18">
    <source>
        <dbReference type="RefSeq" id="XP_064073803.1"/>
    </source>
</evidence>
<comment type="subcellular location">
    <subcellularLocation>
        <location evidence="2">Endoplasmic reticulum membrane</location>
        <topology evidence="2">Multi-pass membrane protein</topology>
    </subcellularLocation>
</comment>
<evidence type="ECO:0000256" key="9">
    <source>
        <dbReference type="ARBA" id="ARBA00022833"/>
    </source>
</evidence>
<evidence type="ECO:0000256" key="5">
    <source>
        <dbReference type="ARBA" id="ARBA00022692"/>
    </source>
</evidence>
<keyword evidence="4" id="KW-0645">Protease</keyword>
<feature type="transmembrane region" description="Helical" evidence="14">
    <location>
        <begin position="31"/>
        <end position="51"/>
    </location>
</feature>
<dbReference type="PANTHER" id="PTHR12147">
    <property type="entry name" value="METALLOPEPTIDASE M28 FAMILY MEMBER"/>
    <property type="match status" value="1"/>
</dbReference>
<name>A0ABM4AR76_VANTA</name>
<dbReference type="InterPro" id="IPR045175">
    <property type="entry name" value="M28_fam"/>
</dbReference>
<proteinExistence type="inferred from homology"/>
<feature type="transmembrane region" description="Helical" evidence="14">
    <location>
        <begin position="579"/>
        <end position="599"/>
    </location>
</feature>
<gene>
    <name evidence="18" type="primary">LOC113398286</name>
</gene>
<feature type="transmembrane region" description="Helical" evidence="14">
    <location>
        <begin position="611"/>
        <end position="635"/>
    </location>
</feature>
<keyword evidence="13" id="KW-0325">Glycoprotein</keyword>
<evidence type="ECO:0000256" key="7">
    <source>
        <dbReference type="ARBA" id="ARBA00022801"/>
    </source>
</evidence>
<evidence type="ECO:0000256" key="1">
    <source>
        <dbReference type="ARBA" id="ARBA00001947"/>
    </source>
</evidence>
<evidence type="ECO:0000259" key="16">
    <source>
        <dbReference type="Pfam" id="PF22248"/>
    </source>
</evidence>
<comment type="similarity">
    <text evidence="3">Belongs to the peptidase M28 family.</text>
</comment>
<feature type="transmembrane region" description="Helical" evidence="14">
    <location>
        <begin position="364"/>
        <end position="393"/>
    </location>
</feature>
<dbReference type="InterPro" id="IPR007484">
    <property type="entry name" value="Peptidase_M28"/>
</dbReference>
<feature type="domain" description="Endoplasmic reticulum metallopeptidase 1-like C-terminal" evidence="16">
    <location>
        <begin position="639"/>
        <end position="858"/>
    </location>
</feature>
<dbReference type="Proteomes" id="UP001652626">
    <property type="component" value="Chromosome 18"/>
</dbReference>
<keyword evidence="8" id="KW-0256">Endoplasmic reticulum</keyword>
<protein>
    <submittedName>
        <fullName evidence="18">Endoplasmic reticulum metallopeptidase 1-like</fullName>
    </submittedName>
</protein>
<feature type="transmembrane region" description="Helical" evidence="14">
    <location>
        <begin position="498"/>
        <end position="525"/>
    </location>
</feature>
<keyword evidence="12 14" id="KW-0472">Membrane</keyword>
<keyword evidence="5 14" id="KW-0812">Transmembrane</keyword>
<dbReference type="Pfam" id="PF04389">
    <property type="entry name" value="Peptidase_M28"/>
    <property type="match status" value="1"/>
</dbReference>
<evidence type="ECO:0000256" key="12">
    <source>
        <dbReference type="ARBA" id="ARBA00023136"/>
    </source>
</evidence>
<dbReference type="InterPro" id="IPR053973">
    <property type="entry name" value="ERMP1-like_C"/>
</dbReference>
<evidence type="ECO:0000256" key="8">
    <source>
        <dbReference type="ARBA" id="ARBA00022824"/>
    </source>
</evidence>
<evidence type="ECO:0000256" key="3">
    <source>
        <dbReference type="ARBA" id="ARBA00010918"/>
    </source>
</evidence>
<keyword evidence="9" id="KW-0862">Zinc</keyword>
<dbReference type="CDD" id="cd03875">
    <property type="entry name" value="M28_Fxna_like"/>
    <property type="match status" value="1"/>
</dbReference>
<dbReference type="SUPFAM" id="SSF53187">
    <property type="entry name" value="Zn-dependent exopeptidases"/>
    <property type="match status" value="1"/>
</dbReference>
<evidence type="ECO:0000256" key="13">
    <source>
        <dbReference type="ARBA" id="ARBA00023180"/>
    </source>
</evidence>
<evidence type="ECO:0000313" key="17">
    <source>
        <dbReference type="Proteomes" id="UP001652626"/>
    </source>
</evidence>
<feature type="transmembrane region" description="Helical" evidence="14">
    <location>
        <begin position="413"/>
        <end position="438"/>
    </location>
</feature>
<dbReference type="RefSeq" id="XP_064073803.1">
    <property type="nucleotide sequence ID" value="XM_064217733.1"/>
</dbReference>
<feature type="domain" description="Peptidase M28" evidence="15">
    <location>
        <begin position="159"/>
        <end position="343"/>
    </location>
</feature>
<feature type="transmembrane region" description="Helical" evidence="14">
    <location>
        <begin position="450"/>
        <end position="473"/>
    </location>
</feature>
<keyword evidence="11" id="KW-0482">Metalloprotease</keyword>
<evidence type="ECO:0000256" key="10">
    <source>
        <dbReference type="ARBA" id="ARBA00022989"/>
    </source>
</evidence>
<dbReference type="Pfam" id="PF22248">
    <property type="entry name" value="ERMP1_C"/>
    <property type="match status" value="1"/>
</dbReference>
<keyword evidence="6" id="KW-0479">Metal-binding</keyword>
<sequence length="866" mass="92799">MYLPNKSNNIKMHRHGQVVKENVFEDGVVPLRWVAVAAVVTSLSLVVAALVDRRLPEPLDRSAPADHFIAEIAHEHLVNLTSIGPRVAGSYENEVLAVQILVEAVKSIAAQASPHNRVDYDVFSASGAFSLTFLDGMSNVYRDVQSVAVRARAAGGRSPRARTALLLNCHFDTVPDSPGASDDGAGCAVALETLRALVAAPRPLRHDVIVLLNGAEENILQASHAFVTQHPWAKSVRAFINIEACGAGGREVLFQAGPHDPWIMEVYAGAVPHPFASSLAQELFESGLIPADTDFRIFRDYGDLSGVDLAWSSNGYVYHTRLDTASRVPPAALQRTGDNVLALTLGLLSNERLELATERERQPVFFDVVGAFVIAARAPAAALAVVVTLATLALSLHLSADDAARQLYMSRRAWWRVVLRAARGVALAQLAGVAAALLPALLMHAAGARLAFYASPGLLVPLYALPALCGAWADARYAWRASAPVRGWWEWRAWRDALALWAGVVLTAGALVGLRSAFLPLLWTLPALAALPRCSPAAGAALHAALSALPALQSAYLALGSVDMFVPIMGRAGTAPLPADVMMSLVVSSLTLTTFSWMLPLVAAARRPAPLIYAGALVSALTVALVLLTPLGAAYSAERPQRVMLFHTRRTLHAPEPVVEDFYWLPELDVNTPHSLDAHVGGMREARASSADECARWLYCGAPYFLPVLSLVSRGHRLPAPGPPLAELRVRAELLPHESPDARTLSLELEGPSHVVVILSPAAGAQVPWCSELEGAPQPGPRWGARLTYFIALHHARRPRPWRLRCTVRRAEGAGRAGGAWLQVSAAGHAMFGAGQRHERHARLLAALPASVAATGWGVDLHLLEL</sequence>
<keyword evidence="7" id="KW-0378">Hydrolase</keyword>
<dbReference type="GeneID" id="113398286"/>
<evidence type="ECO:0000256" key="11">
    <source>
        <dbReference type="ARBA" id="ARBA00023049"/>
    </source>
</evidence>
<evidence type="ECO:0000256" key="2">
    <source>
        <dbReference type="ARBA" id="ARBA00004477"/>
    </source>
</evidence>
<evidence type="ECO:0000256" key="14">
    <source>
        <dbReference type="SAM" id="Phobius"/>
    </source>
</evidence>
<dbReference type="InterPro" id="IPR048024">
    <property type="entry name" value="Fxna-like_M28_dom"/>
</dbReference>
<evidence type="ECO:0000259" key="15">
    <source>
        <dbReference type="Pfam" id="PF04389"/>
    </source>
</evidence>
<keyword evidence="10 14" id="KW-1133">Transmembrane helix</keyword>
<reference evidence="18" key="1">
    <citation type="submission" date="2025-08" db="UniProtKB">
        <authorList>
            <consortium name="RefSeq"/>
        </authorList>
    </citation>
    <scope>IDENTIFICATION</scope>
    <source>
        <tissue evidence="18">Whole body</tissue>
    </source>
</reference>
<organism evidence="17 18">
    <name type="scientific">Vanessa tameamea</name>
    <name type="common">Kamehameha butterfly</name>
    <dbReference type="NCBI Taxonomy" id="334116"/>
    <lineage>
        <taxon>Eukaryota</taxon>
        <taxon>Metazoa</taxon>
        <taxon>Ecdysozoa</taxon>
        <taxon>Arthropoda</taxon>
        <taxon>Hexapoda</taxon>
        <taxon>Insecta</taxon>
        <taxon>Pterygota</taxon>
        <taxon>Neoptera</taxon>
        <taxon>Endopterygota</taxon>
        <taxon>Lepidoptera</taxon>
        <taxon>Glossata</taxon>
        <taxon>Ditrysia</taxon>
        <taxon>Papilionoidea</taxon>
        <taxon>Nymphalidae</taxon>
        <taxon>Nymphalinae</taxon>
        <taxon>Vanessa</taxon>
    </lineage>
</organism>
<dbReference type="PANTHER" id="PTHR12147:SF22">
    <property type="entry name" value="ENDOPLASMIC RETICULUM METALLOPEPTIDASE 1"/>
    <property type="match status" value="1"/>
</dbReference>
<accession>A0ABM4AR76</accession>
<dbReference type="Gene3D" id="3.40.630.10">
    <property type="entry name" value="Zn peptidases"/>
    <property type="match status" value="1"/>
</dbReference>
<keyword evidence="17" id="KW-1185">Reference proteome</keyword>
<evidence type="ECO:0000256" key="4">
    <source>
        <dbReference type="ARBA" id="ARBA00022670"/>
    </source>
</evidence>
<evidence type="ECO:0000256" key="6">
    <source>
        <dbReference type="ARBA" id="ARBA00022723"/>
    </source>
</evidence>